<dbReference type="InterPro" id="IPR000436">
    <property type="entry name" value="Sushi_SCR_CCP_dom"/>
</dbReference>
<reference evidence="15 16" key="1">
    <citation type="journal article" date="2023" name="Arcadia Sci">
        <title>De novo assembly of a long-read Amblyomma americanum tick genome.</title>
        <authorList>
            <person name="Chou S."/>
            <person name="Poskanzer K.E."/>
            <person name="Rollins M."/>
            <person name="Thuy-Boun P.S."/>
        </authorList>
    </citation>
    <scope>NUCLEOTIDE SEQUENCE [LARGE SCALE GENOMIC DNA]</scope>
    <source>
        <strain evidence="15">F_SG_1</strain>
        <tissue evidence="15">Salivary glands</tissue>
    </source>
</reference>
<dbReference type="SMART" id="SM00032">
    <property type="entry name" value="CCP"/>
    <property type="match status" value="5"/>
</dbReference>
<dbReference type="SUPFAM" id="SSF57535">
    <property type="entry name" value="Complement control module/SCR domain"/>
    <property type="match status" value="5"/>
</dbReference>
<dbReference type="PROSITE" id="PS50835">
    <property type="entry name" value="IG_LIKE"/>
    <property type="match status" value="1"/>
</dbReference>
<dbReference type="InterPro" id="IPR035976">
    <property type="entry name" value="Sushi/SCR/CCP_sf"/>
</dbReference>
<dbReference type="GO" id="GO:0005576">
    <property type="term" value="C:extracellular region"/>
    <property type="evidence" value="ECO:0007669"/>
    <property type="project" value="UniProtKB-SubCell"/>
</dbReference>
<dbReference type="FunFam" id="2.10.70.10:FF:000064">
    <property type="entry name" value="Fibulin 7"/>
    <property type="match status" value="1"/>
</dbReference>
<dbReference type="AlphaFoldDB" id="A0AAQ4FH75"/>
<keyword evidence="7" id="KW-0106">Calcium</keyword>
<evidence type="ECO:0000256" key="10">
    <source>
        <dbReference type="ARBA" id="ARBA00023180"/>
    </source>
</evidence>
<evidence type="ECO:0000256" key="9">
    <source>
        <dbReference type="ARBA" id="ARBA00023157"/>
    </source>
</evidence>
<keyword evidence="6" id="KW-0677">Repeat</keyword>
<dbReference type="Gene3D" id="2.10.70.10">
    <property type="entry name" value="Complement Module, domain 1"/>
    <property type="match status" value="5"/>
</dbReference>
<dbReference type="GO" id="GO:0007155">
    <property type="term" value="P:cell adhesion"/>
    <property type="evidence" value="ECO:0007669"/>
    <property type="project" value="UniProtKB-KW"/>
</dbReference>
<feature type="disulfide bond" evidence="11">
    <location>
        <begin position="381"/>
        <end position="408"/>
    </location>
</feature>
<dbReference type="SUPFAM" id="SSF48726">
    <property type="entry name" value="Immunoglobulin"/>
    <property type="match status" value="1"/>
</dbReference>
<keyword evidence="16" id="KW-1185">Reference proteome</keyword>
<evidence type="ECO:0000313" key="15">
    <source>
        <dbReference type="EMBL" id="KAK8786694.1"/>
    </source>
</evidence>
<evidence type="ECO:0000256" key="11">
    <source>
        <dbReference type="PROSITE-ProRule" id="PRU00302"/>
    </source>
</evidence>
<feature type="region of interest" description="Disordered" evidence="12">
    <location>
        <begin position="68"/>
        <end position="97"/>
    </location>
</feature>
<dbReference type="CDD" id="cd00033">
    <property type="entry name" value="CCP"/>
    <property type="match status" value="5"/>
</dbReference>
<keyword evidence="8" id="KW-0130">Cell adhesion</keyword>
<dbReference type="PROSITE" id="PS50923">
    <property type="entry name" value="SUSHI"/>
    <property type="match status" value="5"/>
</dbReference>
<feature type="domain" description="Sushi" evidence="14">
    <location>
        <begin position="171"/>
        <end position="239"/>
    </location>
</feature>
<dbReference type="SMART" id="SM00409">
    <property type="entry name" value="IG"/>
    <property type="match status" value="1"/>
</dbReference>
<gene>
    <name evidence="15" type="ORF">V5799_023530</name>
</gene>
<evidence type="ECO:0000256" key="7">
    <source>
        <dbReference type="ARBA" id="ARBA00022837"/>
    </source>
</evidence>
<dbReference type="Pfam" id="PF00084">
    <property type="entry name" value="Sushi"/>
    <property type="match status" value="5"/>
</dbReference>
<dbReference type="InterPro" id="IPR013783">
    <property type="entry name" value="Ig-like_fold"/>
</dbReference>
<evidence type="ECO:0000256" key="6">
    <source>
        <dbReference type="ARBA" id="ARBA00022737"/>
    </source>
</evidence>
<evidence type="ECO:0000259" key="13">
    <source>
        <dbReference type="PROSITE" id="PS50835"/>
    </source>
</evidence>
<feature type="disulfide bond" evidence="11">
    <location>
        <begin position="498"/>
        <end position="525"/>
    </location>
</feature>
<dbReference type="Gene3D" id="2.60.40.10">
    <property type="entry name" value="Immunoglobulins"/>
    <property type="match status" value="1"/>
</dbReference>
<evidence type="ECO:0000256" key="5">
    <source>
        <dbReference type="ARBA" id="ARBA00022729"/>
    </source>
</evidence>
<evidence type="ECO:0000256" key="8">
    <source>
        <dbReference type="ARBA" id="ARBA00022889"/>
    </source>
</evidence>
<dbReference type="PANTHER" id="PTHR19325">
    <property type="entry name" value="COMPLEMENT COMPONENT-RELATED SUSHI DOMAIN-CONTAINING"/>
    <property type="match status" value="1"/>
</dbReference>
<dbReference type="InterPro" id="IPR007110">
    <property type="entry name" value="Ig-like_dom"/>
</dbReference>
<feature type="compositionally biased region" description="Low complexity" evidence="12">
    <location>
        <begin position="69"/>
        <end position="81"/>
    </location>
</feature>
<evidence type="ECO:0000256" key="2">
    <source>
        <dbReference type="ARBA" id="ARBA00022525"/>
    </source>
</evidence>
<feature type="disulfide bond" evidence="11">
    <location>
        <begin position="439"/>
        <end position="466"/>
    </location>
</feature>
<evidence type="ECO:0000256" key="12">
    <source>
        <dbReference type="SAM" id="MobiDB-lite"/>
    </source>
</evidence>
<comment type="caution">
    <text evidence="15">The sequence shown here is derived from an EMBL/GenBank/DDBJ whole genome shotgun (WGS) entry which is preliminary data.</text>
</comment>
<dbReference type="InterPro" id="IPR050350">
    <property type="entry name" value="Compl-Cell_Adhes-Reg"/>
</dbReference>
<keyword evidence="9 11" id="KW-1015">Disulfide bond</keyword>
<dbReference type="InterPro" id="IPR003599">
    <property type="entry name" value="Ig_sub"/>
</dbReference>
<feature type="domain" description="Sushi" evidence="14">
    <location>
        <begin position="411"/>
        <end position="468"/>
    </location>
</feature>
<keyword evidence="2" id="KW-0964">Secreted</keyword>
<sequence>MRPSQGQLERTAWPLPRQRHPRRRNAEADAVNNQAWLRKMVRALHAPSLRFLVLFGVACFHPAQVTPKAVGGSSGPATTTSGPPPPQPSQPVASRTSCPPPEIVFNGSLFQTDGTAQQFGNVYEVRFMGLFGGVAKKRACKIKCVNGVWLGPLCAVESQAGDGGRFHSVLKPCPLRPQKPHLVVHHDGRPLAVTGLTQMAHESMLSFRCAQLGRYKFVGNATVRCLNGQWSAAMPSCLETSQQSNLSVQVPPTILYSVEKGDHGVSEEGELVVYPETNVYLYCLYQRFSGNPQWAWTSQRDYAKGWILSADEKQWRYELLIYKAKEHDSGTYTCTTPRGQTNEIHVRVRDVTCPPIEGYGDENRVTSDHGNRMHSKAKFACMEGYNLVGSEEVVCSPSGRWSDKAPHCVVIQCPTIPSQGNLRMSTQNRTYGIRVHFSCPSNYRLVGPPFVTCWKNESWSDTPPTCEPIRCRSPLPPAHGRVLYGGRQYPGDSVHYTCNAGYVLIGESVSVCQANGTWSNNLPKCKPACEFPGQPAHARVVPSKFHYDIGELVTVACNAGFRLLGSAQLRCSRDGHWSHPLPHCRRLVLHK</sequence>
<comment type="subcellular location">
    <subcellularLocation>
        <location evidence="1">Secreted</location>
    </subcellularLocation>
</comment>
<feature type="domain" description="Sushi" evidence="14">
    <location>
        <begin position="469"/>
        <end position="527"/>
    </location>
</feature>
<proteinExistence type="predicted"/>
<dbReference type="InterPro" id="IPR036179">
    <property type="entry name" value="Ig-like_dom_sf"/>
</dbReference>
<feature type="disulfide bond" evidence="11">
    <location>
        <begin position="557"/>
        <end position="584"/>
    </location>
</feature>
<feature type="domain" description="Ig-like" evidence="13">
    <location>
        <begin position="252"/>
        <end position="352"/>
    </location>
</feature>
<evidence type="ECO:0000256" key="4">
    <source>
        <dbReference type="ARBA" id="ARBA00022659"/>
    </source>
</evidence>
<evidence type="ECO:0000256" key="3">
    <source>
        <dbReference type="ARBA" id="ARBA00022536"/>
    </source>
</evidence>
<name>A0AAQ4FH75_AMBAM</name>
<feature type="region of interest" description="Disordered" evidence="12">
    <location>
        <begin position="1"/>
        <end position="28"/>
    </location>
</feature>
<evidence type="ECO:0000259" key="14">
    <source>
        <dbReference type="PROSITE" id="PS50923"/>
    </source>
</evidence>
<evidence type="ECO:0008006" key="17">
    <source>
        <dbReference type="Google" id="ProtNLM"/>
    </source>
</evidence>
<organism evidence="15 16">
    <name type="scientific">Amblyomma americanum</name>
    <name type="common">Lone star tick</name>
    <dbReference type="NCBI Taxonomy" id="6943"/>
    <lineage>
        <taxon>Eukaryota</taxon>
        <taxon>Metazoa</taxon>
        <taxon>Ecdysozoa</taxon>
        <taxon>Arthropoda</taxon>
        <taxon>Chelicerata</taxon>
        <taxon>Arachnida</taxon>
        <taxon>Acari</taxon>
        <taxon>Parasitiformes</taxon>
        <taxon>Ixodida</taxon>
        <taxon>Ixodoidea</taxon>
        <taxon>Ixodidae</taxon>
        <taxon>Amblyomminae</taxon>
        <taxon>Amblyomma</taxon>
    </lineage>
</organism>
<evidence type="ECO:0000313" key="16">
    <source>
        <dbReference type="Proteomes" id="UP001321473"/>
    </source>
</evidence>
<accession>A0AAQ4FH75</accession>
<keyword evidence="10" id="KW-0325">Glycoprotein</keyword>
<dbReference type="PANTHER" id="PTHR19325:SF575">
    <property type="entry name" value="LOCOMOTION-RELATED PROTEIN HIKARU GENKI"/>
    <property type="match status" value="1"/>
</dbReference>
<protein>
    <recommendedName>
        <fullName evidence="17">p-selectin</fullName>
    </recommendedName>
</protein>
<dbReference type="Proteomes" id="UP001321473">
    <property type="component" value="Unassembled WGS sequence"/>
</dbReference>
<feature type="domain" description="Sushi" evidence="14">
    <location>
        <begin position="528"/>
        <end position="586"/>
    </location>
</feature>
<keyword evidence="5" id="KW-0732">Signal</keyword>
<dbReference type="EMBL" id="JARKHS020002501">
    <property type="protein sequence ID" value="KAK8786694.1"/>
    <property type="molecule type" value="Genomic_DNA"/>
</dbReference>
<keyword evidence="4 11" id="KW-0768">Sushi</keyword>
<keyword evidence="3" id="KW-0245">EGF-like domain</keyword>
<comment type="caution">
    <text evidence="11">Lacks conserved residue(s) required for the propagation of feature annotation.</text>
</comment>
<feature type="domain" description="Sushi" evidence="14">
    <location>
        <begin position="351"/>
        <end position="410"/>
    </location>
</feature>
<evidence type="ECO:0000256" key="1">
    <source>
        <dbReference type="ARBA" id="ARBA00004613"/>
    </source>
</evidence>